<protein>
    <submittedName>
        <fullName evidence="1">Alpha-helical coiled coil protein</fullName>
    </submittedName>
</protein>
<gene>
    <name evidence="1" type="ORF">JCM19239_1508</name>
</gene>
<dbReference type="EMBL" id="BBMS01000033">
    <property type="protein sequence ID" value="GAL27787.1"/>
    <property type="molecule type" value="Genomic_DNA"/>
</dbReference>
<accession>A0ABQ0JGB2</accession>
<reference evidence="2" key="1">
    <citation type="submission" date="2014-09" db="EMBL/GenBank/DDBJ databases">
        <title>Vibrio variabilis JCM 19239. (C206) whole genome shotgun sequence.</title>
        <authorList>
            <person name="Sawabe T."/>
            <person name="Meirelles P."/>
            <person name="Nakanishi M."/>
            <person name="Sayaka M."/>
            <person name="Hattori M."/>
            <person name="Ohkuma M."/>
        </authorList>
    </citation>
    <scope>NUCLEOTIDE SEQUENCE [LARGE SCALE GENOMIC DNA]</scope>
    <source>
        <strain evidence="2">JCM 19239</strain>
    </source>
</reference>
<proteinExistence type="predicted"/>
<evidence type="ECO:0000313" key="1">
    <source>
        <dbReference type="EMBL" id="GAL27787.1"/>
    </source>
</evidence>
<name>A0ABQ0JGB2_9VIBR</name>
<organism evidence="1 2">
    <name type="scientific">Vibrio variabilis</name>
    <dbReference type="NCBI Taxonomy" id="990271"/>
    <lineage>
        <taxon>Bacteria</taxon>
        <taxon>Pseudomonadati</taxon>
        <taxon>Pseudomonadota</taxon>
        <taxon>Gammaproteobacteria</taxon>
        <taxon>Vibrionales</taxon>
        <taxon>Vibrionaceae</taxon>
        <taxon>Vibrio</taxon>
    </lineage>
</organism>
<keyword evidence="2" id="KW-1185">Reference proteome</keyword>
<evidence type="ECO:0000313" key="2">
    <source>
        <dbReference type="Proteomes" id="UP000029223"/>
    </source>
</evidence>
<comment type="caution">
    <text evidence="1">The sequence shown here is derived from an EMBL/GenBank/DDBJ whole genome shotgun (WGS) entry which is preliminary data.</text>
</comment>
<sequence>MANDQLQGKFDEEKAAHIRADSRIESLNSELNKKNEVLLETQASLGEAQKLSAKLEGRLMQYQKS</sequence>
<dbReference type="Proteomes" id="UP000029223">
    <property type="component" value="Unassembled WGS sequence"/>
</dbReference>